<accession>A0A2P2IK24</accession>
<dbReference type="EMBL" id="GGEC01001093">
    <property type="protein sequence ID" value="MBW81576.1"/>
    <property type="molecule type" value="Transcribed_RNA"/>
</dbReference>
<sequence length="53" mass="6278">MSARHSETFLLNIFELLCFISLLNILQKIKLNVYFDIFKADYLFLFILCCRAA</sequence>
<reference evidence="2" key="1">
    <citation type="submission" date="2018-02" db="EMBL/GenBank/DDBJ databases">
        <title>Rhizophora mucronata_Transcriptome.</title>
        <authorList>
            <person name="Meera S.P."/>
            <person name="Sreeshan A."/>
            <person name="Augustine A."/>
        </authorList>
    </citation>
    <scope>NUCLEOTIDE SEQUENCE</scope>
    <source>
        <tissue evidence="2">Leaf</tissue>
    </source>
</reference>
<name>A0A2P2IK24_RHIMU</name>
<protein>
    <submittedName>
        <fullName evidence="2">Uncharacterized protein</fullName>
    </submittedName>
</protein>
<feature type="transmembrane region" description="Helical" evidence="1">
    <location>
        <begin position="9"/>
        <end position="27"/>
    </location>
</feature>
<keyword evidence="1" id="KW-0812">Transmembrane</keyword>
<keyword evidence="1" id="KW-0472">Membrane</keyword>
<organism evidence="2">
    <name type="scientific">Rhizophora mucronata</name>
    <name type="common">Asiatic mangrove</name>
    <dbReference type="NCBI Taxonomy" id="61149"/>
    <lineage>
        <taxon>Eukaryota</taxon>
        <taxon>Viridiplantae</taxon>
        <taxon>Streptophyta</taxon>
        <taxon>Embryophyta</taxon>
        <taxon>Tracheophyta</taxon>
        <taxon>Spermatophyta</taxon>
        <taxon>Magnoliopsida</taxon>
        <taxon>eudicotyledons</taxon>
        <taxon>Gunneridae</taxon>
        <taxon>Pentapetalae</taxon>
        <taxon>rosids</taxon>
        <taxon>fabids</taxon>
        <taxon>Malpighiales</taxon>
        <taxon>Rhizophoraceae</taxon>
        <taxon>Rhizophora</taxon>
    </lineage>
</organism>
<evidence type="ECO:0000313" key="2">
    <source>
        <dbReference type="EMBL" id="MBW81576.1"/>
    </source>
</evidence>
<proteinExistence type="predicted"/>
<keyword evidence="1" id="KW-1133">Transmembrane helix</keyword>
<dbReference type="AlphaFoldDB" id="A0A2P2IK24"/>
<evidence type="ECO:0000256" key="1">
    <source>
        <dbReference type="SAM" id="Phobius"/>
    </source>
</evidence>